<feature type="region of interest" description="Disordered" evidence="3">
    <location>
        <begin position="1"/>
        <end position="39"/>
    </location>
</feature>
<evidence type="ECO:0000313" key="5">
    <source>
        <dbReference type="Proteomes" id="UP001177003"/>
    </source>
</evidence>
<dbReference type="SUPFAM" id="SSF47095">
    <property type="entry name" value="HMG-box"/>
    <property type="match status" value="1"/>
</dbReference>
<dbReference type="EMBL" id="OX465080">
    <property type="protein sequence ID" value="CAI9280659.1"/>
    <property type="molecule type" value="Genomic_DNA"/>
</dbReference>
<protein>
    <submittedName>
        <fullName evidence="4">Uncharacterized protein</fullName>
    </submittedName>
</protein>
<accession>A0AA36E294</accession>
<dbReference type="InterPro" id="IPR051601">
    <property type="entry name" value="Serine_prot/Carboxylest_S33"/>
</dbReference>
<dbReference type="GO" id="GO:0016787">
    <property type="term" value="F:hydrolase activity"/>
    <property type="evidence" value="ECO:0007669"/>
    <property type="project" value="UniProtKB-KW"/>
</dbReference>
<dbReference type="InterPro" id="IPR036910">
    <property type="entry name" value="HMG_box_dom_sf"/>
</dbReference>
<evidence type="ECO:0000256" key="1">
    <source>
        <dbReference type="ARBA" id="ARBA00010088"/>
    </source>
</evidence>
<evidence type="ECO:0000313" key="4">
    <source>
        <dbReference type="EMBL" id="CAI9280659.1"/>
    </source>
</evidence>
<dbReference type="PANTHER" id="PTHR43248">
    <property type="entry name" value="2-SUCCINYL-6-HYDROXY-2,4-CYCLOHEXADIENE-1-CARBOXYLATE SYNTHASE"/>
    <property type="match status" value="1"/>
</dbReference>
<dbReference type="PANTHER" id="PTHR43248:SF14">
    <property type="entry name" value="ALPHA_BETA-HYDROLASES SUPERFAMILY PROTEIN"/>
    <property type="match status" value="1"/>
</dbReference>
<dbReference type="AlphaFoldDB" id="A0AA36E294"/>
<organism evidence="4 5">
    <name type="scientific">Lactuca saligna</name>
    <name type="common">Willowleaf lettuce</name>
    <dbReference type="NCBI Taxonomy" id="75948"/>
    <lineage>
        <taxon>Eukaryota</taxon>
        <taxon>Viridiplantae</taxon>
        <taxon>Streptophyta</taxon>
        <taxon>Embryophyta</taxon>
        <taxon>Tracheophyta</taxon>
        <taxon>Spermatophyta</taxon>
        <taxon>Magnoliopsida</taxon>
        <taxon>eudicotyledons</taxon>
        <taxon>Gunneridae</taxon>
        <taxon>Pentapetalae</taxon>
        <taxon>asterids</taxon>
        <taxon>campanulids</taxon>
        <taxon>Asterales</taxon>
        <taxon>Asteraceae</taxon>
        <taxon>Cichorioideae</taxon>
        <taxon>Cichorieae</taxon>
        <taxon>Lactucinae</taxon>
        <taxon>Lactuca</taxon>
    </lineage>
</organism>
<dbReference type="Gene3D" id="1.10.30.10">
    <property type="entry name" value="High mobility group box domain"/>
    <property type="match status" value="1"/>
</dbReference>
<sequence length="407" mass="45680">MKGGKSSGATRKADTKLAVKKTAAKGKAAKDPNKPKRPASAFFVEDFRKQFKEDHPDNKSVAAVSDLPFCLLSSKLLKLCFKFVKLLGKMEVKTILVLSFLCFHTYYYDPVALSMVEQAAKPLARPVWVLDATPGKVRAGRDGDDHPAELIIFLRALPNQVISKMEVISGLMREGFLNEVAQWVVTNLRKTNPSDSSSSAYSWTFDLDGIAQMYQSYEETNLWCYKHEFLKDFFLSTGLLFQYEVELDAFLEFLIWRFSIWVHKPTLGYALMNLRYGDELTMETRAKRYAHGNMDLLKDQDVIRIVLNLLKTNTSVATGLGTNWIVICAPDDGSCAWGYFDVCKDDVATVSPTGQDENLLSPIMAPFHSSQLSGFTDGNEVKRDFSDLSWVGNVTGLIAKSAIFFLF</sequence>
<keyword evidence="2" id="KW-0378">Hydrolase</keyword>
<dbReference type="Proteomes" id="UP001177003">
    <property type="component" value="Chromosome 4"/>
</dbReference>
<name>A0AA36E294_LACSI</name>
<comment type="similarity">
    <text evidence="1">Belongs to the peptidase S33 family.</text>
</comment>
<evidence type="ECO:0000256" key="2">
    <source>
        <dbReference type="ARBA" id="ARBA00022801"/>
    </source>
</evidence>
<keyword evidence="5" id="KW-1185">Reference proteome</keyword>
<proteinExistence type="inferred from homology"/>
<gene>
    <name evidence="4" type="ORF">LSALG_LOCUS20394</name>
</gene>
<reference evidence="4" key="1">
    <citation type="submission" date="2023-04" db="EMBL/GenBank/DDBJ databases">
        <authorList>
            <person name="Vijverberg K."/>
            <person name="Xiong W."/>
            <person name="Schranz E."/>
        </authorList>
    </citation>
    <scope>NUCLEOTIDE SEQUENCE</scope>
</reference>
<evidence type="ECO:0000256" key="3">
    <source>
        <dbReference type="SAM" id="MobiDB-lite"/>
    </source>
</evidence>